<evidence type="ECO:0000313" key="3">
    <source>
        <dbReference type="Proteomes" id="UP000807159"/>
    </source>
</evidence>
<dbReference type="Proteomes" id="UP000807159">
    <property type="component" value="Chromosome 1"/>
</dbReference>
<reference evidence="2" key="1">
    <citation type="journal article" date="2021" name="J. Hered.">
        <title>Genome Assembly of Salicaceae Populus deltoides (Eastern Cottonwood) I-69 Based on Nanopore Sequencing and Hi-C Technologies.</title>
        <authorList>
            <person name="Bai S."/>
            <person name="Wu H."/>
            <person name="Zhang J."/>
            <person name="Pan Z."/>
            <person name="Zhao W."/>
            <person name="Li Z."/>
            <person name="Tong C."/>
        </authorList>
    </citation>
    <scope>NUCLEOTIDE SEQUENCE</scope>
    <source>
        <tissue evidence="2">Leaf</tissue>
    </source>
</reference>
<organism evidence="2 3">
    <name type="scientific">Populus deltoides</name>
    <name type="common">Eastern poplar</name>
    <name type="synonym">Eastern cottonwood</name>
    <dbReference type="NCBI Taxonomy" id="3696"/>
    <lineage>
        <taxon>Eukaryota</taxon>
        <taxon>Viridiplantae</taxon>
        <taxon>Streptophyta</taxon>
        <taxon>Embryophyta</taxon>
        <taxon>Tracheophyta</taxon>
        <taxon>Spermatophyta</taxon>
        <taxon>Magnoliopsida</taxon>
        <taxon>eudicotyledons</taxon>
        <taxon>Gunneridae</taxon>
        <taxon>Pentapetalae</taxon>
        <taxon>rosids</taxon>
        <taxon>fabids</taxon>
        <taxon>Malpighiales</taxon>
        <taxon>Salicaceae</taxon>
        <taxon>Saliceae</taxon>
        <taxon>Populus</taxon>
    </lineage>
</organism>
<sequence>MLSNVEQLMLNVDSKDLLERKLEDSPSVFVSNSPTQNSRPSSMVVKASPSDLFEMQDMRQLCFCKVSSIMRNGIVVDGENTINLTNLCINEESSRTTPDSKPGSPKSLGARESTPFTRSLSDIDTGGNGDDWRELPFHQRGRNIANFLEGSASTSQRGFSLVLLLSMRPDILCIGYLRRTEIHGHALLDATGMVFGEDRLALARHRPDFVLCTLA</sequence>
<evidence type="ECO:0000256" key="1">
    <source>
        <dbReference type="SAM" id="MobiDB-lite"/>
    </source>
</evidence>
<dbReference type="EMBL" id="JACEGQ020000001">
    <property type="protein sequence ID" value="KAH8522478.1"/>
    <property type="molecule type" value="Genomic_DNA"/>
</dbReference>
<gene>
    <name evidence="2" type="ORF">H0E87_003210</name>
</gene>
<keyword evidence="3" id="KW-1185">Reference proteome</keyword>
<protein>
    <submittedName>
        <fullName evidence="2">Uncharacterized protein</fullName>
    </submittedName>
</protein>
<dbReference type="AlphaFoldDB" id="A0A8T2ZYS4"/>
<name>A0A8T2ZYS4_POPDE</name>
<proteinExistence type="predicted"/>
<comment type="caution">
    <text evidence="2">The sequence shown here is derived from an EMBL/GenBank/DDBJ whole genome shotgun (WGS) entry which is preliminary data.</text>
</comment>
<feature type="region of interest" description="Disordered" evidence="1">
    <location>
        <begin position="92"/>
        <end position="132"/>
    </location>
</feature>
<evidence type="ECO:0000313" key="2">
    <source>
        <dbReference type="EMBL" id="KAH8522478.1"/>
    </source>
</evidence>
<accession>A0A8T2ZYS4</accession>